<dbReference type="PROSITE" id="PS51257">
    <property type="entry name" value="PROKAR_LIPOPROTEIN"/>
    <property type="match status" value="1"/>
</dbReference>
<dbReference type="Gene3D" id="3.30.1450.10">
    <property type="match status" value="1"/>
</dbReference>
<feature type="domain" description="Outer membrane protein assembly factor BamE" evidence="4">
    <location>
        <begin position="28"/>
        <end position="70"/>
    </location>
</feature>
<keyword evidence="6" id="KW-1185">Reference proteome</keyword>
<feature type="chain" id="PRO_5011501110" evidence="3">
    <location>
        <begin position="23"/>
        <end position="97"/>
    </location>
</feature>
<evidence type="ECO:0000256" key="2">
    <source>
        <dbReference type="ARBA" id="ARBA00023136"/>
    </source>
</evidence>
<protein>
    <submittedName>
        <fullName evidence="5">Outer membrane protein assembly factor BamE, lipoprotein component of the BamABCDE complex</fullName>
    </submittedName>
</protein>
<dbReference type="InterPro" id="IPR037873">
    <property type="entry name" value="BamE-like"/>
</dbReference>
<evidence type="ECO:0000313" key="5">
    <source>
        <dbReference type="EMBL" id="SDJ81842.1"/>
    </source>
</evidence>
<dbReference type="Proteomes" id="UP000199527">
    <property type="component" value="Unassembled WGS sequence"/>
</dbReference>
<evidence type="ECO:0000256" key="1">
    <source>
        <dbReference type="ARBA" id="ARBA00022729"/>
    </source>
</evidence>
<reference evidence="6" key="1">
    <citation type="submission" date="2016-10" db="EMBL/GenBank/DDBJ databases">
        <authorList>
            <person name="Varghese N."/>
            <person name="Submissions S."/>
        </authorList>
    </citation>
    <scope>NUCLEOTIDE SEQUENCE [LARGE SCALE GENOMIC DNA]</scope>
    <source>
        <strain evidence="6">DSM 23317</strain>
    </source>
</reference>
<gene>
    <name evidence="5" type="ORF">SAMN04488540_1144</name>
</gene>
<dbReference type="RefSeq" id="WP_090366673.1">
    <property type="nucleotide sequence ID" value="NZ_FNEM01000014.1"/>
</dbReference>
<evidence type="ECO:0000256" key="3">
    <source>
        <dbReference type="SAM" id="SignalP"/>
    </source>
</evidence>
<dbReference type="InterPro" id="IPR007450">
    <property type="entry name" value="BamE_dom"/>
</dbReference>
<evidence type="ECO:0000313" key="6">
    <source>
        <dbReference type="Proteomes" id="UP000199527"/>
    </source>
</evidence>
<dbReference type="OrthoDB" id="5917106at2"/>
<sequence>MKSCIKYLIVAIIIVISGCASTSPDTKNYVNKSLFAQLKFGETTKSQVKEILGEPAYVDNNPDGRSVFMYDTSSTAISGLVFTKDGVLNKIADFEKN</sequence>
<evidence type="ECO:0000259" key="4">
    <source>
        <dbReference type="Pfam" id="PF04355"/>
    </source>
</evidence>
<dbReference type="Pfam" id="PF04355">
    <property type="entry name" value="BamE"/>
    <property type="match status" value="1"/>
</dbReference>
<proteinExistence type="predicted"/>
<dbReference type="EMBL" id="FNEM01000014">
    <property type="protein sequence ID" value="SDJ81842.1"/>
    <property type="molecule type" value="Genomic_DNA"/>
</dbReference>
<organism evidence="5 6">
    <name type="scientific">Ferrimonas sediminum</name>
    <dbReference type="NCBI Taxonomy" id="718193"/>
    <lineage>
        <taxon>Bacteria</taxon>
        <taxon>Pseudomonadati</taxon>
        <taxon>Pseudomonadota</taxon>
        <taxon>Gammaproteobacteria</taxon>
        <taxon>Alteromonadales</taxon>
        <taxon>Ferrimonadaceae</taxon>
        <taxon>Ferrimonas</taxon>
    </lineage>
</organism>
<dbReference type="GO" id="GO:0019867">
    <property type="term" value="C:outer membrane"/>
    <property type="evidence" value="ECO:0007669"/>
    <property type="project" value="InterPro"/>
</dbReference>
<accession>A0A1G8WTW9</accession>
<feature type="signal peptide" evidence="3">
    <location>
        <begin position="1"/>
        <end position="22"/>
    </location>
</feature>
<keyword evidence="1 3" id="KW-0732">Signal</keyword>
<keyword evidence="5" id="KW-0449">Lipoprotein</keyword>
<keyword evidence="2" id="KW-0472">Membrane</keyword>
<name>A0A1G8WTW9_9GAMM</name>
<dbReference type="AlphaFoldDB" id="A0A1G8WTW9"/>